<dbReference type="GO" id="GO:0009873">
    <property type="term" value="P:ethylene-activated signaling pathway"/>
    <property type="evidence" value="ECO:0007669"/>
    <property type="project" value="UniProtKB-KW"/>
</dbReference>
<sequence>MTSFEEVTALQQISDHLLGGDLSSPSYSSSFFPSLYNNNNTTYDYNNHTHMSESISSSSSSSSITTHESKSRLQSWSINIFSKFRMDDQNQDFNHGPSTYLANSDQFHEPQSSSNLNNFYNEPNNTQKPYSRKPSLNIDLSHVKKSNLIEFGQRPTHQPSTAIDFRTNSSSSTTTTSEIQVEKKHYRGVRQRPWGKFAAEIRNPDRKGSRIWLGTYDIAIEAARAYDRAAFKLRGSKAILNFPSEIGKEEVIKETTTIVDEGKKRKRVVKVEKLSSGD</sequence>
<dbReference type="SMART" id="SM00380">
    <property type="entry name" value="AP2"/>
    <property type="match status" value="1"/>
</dbReference>
<dbReference type="AlphaFoldDB" id="A0AAV3PZ41"/>
<dbReference type="PROSITE" id="PS51032">
    <property type="entry name" value="AP2_ERF"/>
    <property type="match status" value="1"/>
</dbReference>
<evidence type="ECO:0000259" key="10">
    <source>
        <dbReference type="PROSITE" id="PS51032"/>
    </source>
</evidence>
<feature type="domain" description="AP2/ERF" evidence="10">
    <location>
        <begin position="185"/>
        <end position="243"/>
    </location>
</feature>
<dbReference type="PANTHER" id="PTHR31190:SF499">
    <property type="entry name" value="ETHYLENE-RESPONSIVE TRANSCRIPTION FACTOR ERF105"/>
    <property type="match status" value="1"/>
</dbReference>
<evidence type="ECO:0000256" key="3">
    <source>
        <dbReference type="ARBA" id="ARBA00022821"/>
    </source>
</evidence>
<dbReference type="CDD" id="cd00018">
    <property type="entry name" value="AP2"/>
    <property type="match status" value="1"/>
</dbReference>
<evidence type="ECO:0000256" key="4">
    <source>
        <dbReference type="ARBA" id="ARBA00023015"/>
    </source>
</evidence>
<keyword evidence="4" id="KW-0805">Transcription regulation</keyword>
<proteinExistence type="predicted"/>
<evidence type="ECO:0000256" key="7">
    <source>
        <dbReference type="ARBA" id="ARBA00023163"/>
    </source>
</evidence>
<dbReference type="InterPro" id="IPR016177">
    <property type="entry name" value="DNA-bd_dom_sf"/>
</dbReference>
<dbReference type="Gene3D" id="3.30.730.10">
    <property type="entry name" value="AP2/ERF domain"/>
    <property type="match status" value="1"/>
</dbReference>
<protein>
    <submittedName>
        <fullName evidence="11">DNA-binding transcription factor</fullName>
    </submittedName>
</protein>
<dbReference type="EMBL" id="BAABME010003022">
    <property type="protein sequence ID" value="GAA0157087.1"/>
    <property type="molecule type" value="Genomic_DNA"/>
</dbReference>
<accession>A0AAV3PZ41</accession>
<evidence type="ECO:0000256" key="5">
    <source>
        <dbReference type="ARBA" id="ARBA00023125"/>
    </source>
</evidence>
<organism evidence="11 12">
    <name type="scientific">Lithospermum erythrorhizon</name>
    <name type="common">Purple gromwell</name>
    <name type="synonym">Lithospermum officinale var. erythrorhizon</name>
    <dbReference type="NCBI Taxonomy" id="34254"/>
    <lineage>
        <taxon>Eukaryota</taxon>
        <taxon>Viridiplantae</taxon>
        <taxon>Streptophyta</taxon>
        <taxon>Embryophyta</taxon>
        <taxon>Tracheophyta</taxon>
        <taxon>Spermatophyta</taxon>
        <taxon>Magnoliopsida</taxon>
        <taxon>eudicotyledons</taxon>
        <taxon>Gunneridae</taxon>
        <taxon>Pentapetalae</taxon>
        <taxon>asterids</taxon>
        <taxon>lamiids</taxon>
        <taxon>Boraginales</taxon>
        <taxon>Boraginaceae</taxon>
        <taxon>Boraginoideae</taxon>
        <taxon>Lithospermeae</taxon>
        <taxon>Lithospermum</taxon>
    </lineage>
</organism>
<reference evidence="11 12" key="1">
    <citation type="submission" date="2024-01" db="EMBL/GenBank/DDBJ databases">
        <title>The complete chloroplast genome sequence of Lithospermum erythrorhizon: insights into the phylogenetic relationship among Boraginaceae species and the maternal lineages of purple gromwells.</title>
        <authorList>
            <person name="Okada T."/>
            <person name="Watanabe K."/>
        </authorList>
    </citation>
    <scope>NUCLEOTIDE SEQUENCE [LARGE SCALE GENOMIC DNA]</scope>
</reference>
<keyword evidence="8" id="KW-0539">Nucleus</keyword>
<dbReference type="GO" id="GO:0005634">
    <property type="term" value="C:nucleus"/>
    <property type="evidence" value="ECO:0007669"/>
    <property type="project" value="UniProtKB-SubCell"/>
</dbReference>
<feature type="region of interest" description="Disordered" evidence="9">
    <location>
        <begin position="106"/>
        <end position="134"/>
    </location>
</feature>
<feature type="region of interest" description="Disordered" evidence="9">
    <location>
        <begin position="154"/>
        <end position="175"/>
    </location>
</feature>
<evidence type="ECO:0000313" key="11">
    <source>
        <dbReference type="EMBL" id="GAA0157087.1"/>
    </source>
</evidence>
<dbReference type="FunFam" id="3.30.730.10:FF:000001">
    <property type="entry name" value="Ethylene-responsive transcription factor 2"/>
    <property type="match status" value="1"/>
</dbReference>
<feature type="compositionally biased region" description="Polar residues" evidence="9">
    <location>
        <begin position="106"/>
        <end position="129"/>
    </location>
</feature>
<evidence type="ECO:0000313" key="12">
    <source>
        <dbReference type="Proteomes" id="UP001454036"/>
    </source>
</evidence>
<dbReference type="Pfam" id="PF00847">
    <property type="entry name" value="AP2"/>
    <property type="match status" value="1"/>
</dbReference>
<dbReference type="InterPro" id="IPR044808">
    <property type="entry name" value="ERF_plant"/>
</dbReference>
<dbReference type="Proteomes" id="UP001454036">
    <property type="component" value="Unassembled WGS sequence"/>
</dbReference>
<evidence type="ECO:0000256" key="2">
    <source>
        <dbReference type="ARBA" id="ARBA00022745"/>
    </source>
</evidence>
<dbReference type="SUPFAM" id="SSF54171">
    <property type="entry name" value="DNA-binding domain"/>
    <property type="match status" value="1"/>
</dbReference>
<keyword evidence="5 11" id="KW-0238">DNA-binding</keyword>
<keyword evidence="7" id="KW-0804">Transcription</keyword>
<keyword evidence="6" id="KW-0010">Activator</keyword>
<evidence type="ECO:0000256" key="6">
    <source>
        <dbReference type="ARBA" id="ARBA00023159"/>
    </source>
</evidence>
<dbReference type="GO" id="GO:0006952">
    <property type="term" value="P:defense response"/>
    <property type="evidence" value="ECO:0007669"/>
    <property type="project" value="UniProtKB-KW"/>
</dbReference>
<dbReference type="PANTHER" id="PTHR31190">
    <property type="entry name" value="DNA-BINDING DOMAIN"/>
    <property type="match status" value="1"/>
</dbReference>
<keyword evidence="3" id="KW-0611">Plant defense</keyword>
<comment type="subcellular location">
    <subcellularLocation>
        <location evidence="1">Nucleus</location>
    </subcellularLocation>
</comment>
<keyword evidence="12" id="KW-1185">Reference proteome</keyword>
<evidence type="ECO:0000256" key="8">
    <source>
        <dbReference type="ARBA" id="ARBA00023242"/>
    </source>
</evidence>
<name>A0AAV3PZ41_LITER</name>
<keyword evidence="2" id="KW-0936">Ethylene signaling pathway</keyword>
<evidence type="ECO:0000256" key="1">
    <source>
        <dbReference type="ARBA" id="ARBA00004123"/>
    </source>
</evidence>
<evidence type="ECO:0000256" key="9">
    <source>
        <dbReference type="SAM" id="MobiDB-lite"/>
    </source>
</evidence>
<dbReference type="PRINTS" id="PR00367">
    <property type="entry name" value="ETHRSPELEMNT"/>
</dbReference>
<comment type="caution">
    <text evidence="11">The sequence shown here is derived from an EMBL/GenBank/DDBJ whole genome shotgun (WGS) entry which is preliminary data.</text>
</comment>
<dbReference type="InterPro" id="IPR036955">
    <property type="entry name" value="AP2/ERF_dom_sf"/>
</dbReference>
<dbReference type="GO" id="GO:0003700">
    <property type="term" value="F:DNA-binding transcription factor activity"/>
    <property type="evidence" value="ECO:0007669"/>
    <property type="project" value="InterPro"/>
</dbReference>
<dbReference type="GO" id="GO:0000976">
    <property type="term" value="F:transcription cis-regulatory region binding"/>
    <property type="evidence" value="ECO:0007669"/>
    <property type="project" value="UniProtKB-ARBA"/>
</dbReference>
<gene>
    <name evidence="11" type="ORF">LIER_14426</name>
</gene>
<dbReference type="InterPro" id="IPR001471">
    <property type="entry name" value="AP2/ERF_dom"/>
</dbReference>